<evidence type="ECO:0000313" key="3">
    <source>
        <dbReference type="EMBL" id="ARN23981.1"/>
    </source>
</evidence>
<dbReference type="Proteomes" id="UP000193427">
    <property type="component" value="Chromosome"/>
</dbReference>
<dbReference type="Gene3D" id="3.30.565.10">
    <property type="entry name" value="Histidine kinase-like ATPase, C-terminal domain"/>
    <property type="match status" value="1"/>
</dbReference>
<feature type="domain" description="Signal transduction histidine kinase internal region" evidence="2">
    <location>
        <begin position="128"/>
        <end position="206"/>
    </location>
</feature>
<accession>A0A1W6LI73</accession>
<keyword evidence="4" id="KW-1185">Reference proteome</keyword>
<feature type="transmembrane region" description="Helical" evidence="1">
    <location>
        <begin position="59"/>
        <end position="82"/>
    </location>
</feature>
<dbReference type="EMBL" id="CP015118">
    <property type="protein sequence ID" value="ARN23981.1"/>
    <property type="molecule type" value="Genomic_DNA"/>
</dbReference>
<dbReference type="PANTHER" id="PTHR34220:SF7">
    <property type="entry name" value="SENSOR HISTIDINE KINASE YPDA"/>
    <property type="match status" value="1"/>
</dbReference>
<reference evidence="3 4" key="1">
    <citation type="submission" date="2016-04" db="EMBL/GenBank/DDBJ databases">
        <title>Complete genome sequence of natural rubber-degrading, novel Gram-negative bacterium, Rhizobacter gummiphilus strain NS21.</title>
        <authorList>
            <person name="Tabata M."/>
            <person name="Kasai D."/>
            <person name="Fukuda M."/>
        </authorList>
    </citation>
    <scope>NUCLEOTIDE SEQUENCE [LARGE SCALE GENOMIC DNA]</scope>
    <source>
        <strain evidence="3 4">NS21</strain>
    </source>
</reference>
<evidence type="ECO:0000313" key="4">
    <source>
        <dbReference type="Proteomes" id="UP000193427"/>
    </source>
</evidence>
<protein>
    <submittedName>
        <fullName evidence="3">Histidine kinase</fullName>
    </submittedName>
</protein>
<name>A0A1W6LI73_9BURK</name>
<dbReference type="InterPro" id="IPR050640">
    <property type="entry name" value="Bact_2-comp_sensor_kinase"/>
</dbReference>
<dbReference type="Pfam" id="PF06580">
    <property type="entry name" value="His_kinase"/>
    <property type="match status" value="1"/>
</dbReference>
<evidence type="ECO:0000256" key="1">
    <source>
        <dbReference type="SAM" id="Phobius"/>
    </source>
</evidence>
<dbReference type="GO" id="GO:0000155">
    <property type="term" value="F:phosphorelay sensor kinase activity"/>
    <property type="evidence" value="ECO:0007669"/>
    <property type="project" value="InterPro"/>
</dbReference>
<keyword evidence="3" id="KW-0418">Kinase</keyword>
<dbReference type="GO" id="GO:0016020">
    <property type="term" value="C:membrane"/>
    <property type="evidence" value="ECO:0007669"/>
    <property type="project" value="InterPro"/>
</dbReference>
<keyword evidence="1" id="KW-0472">Membrane</keyword>
<evidence type="ECO:0000259" key="2">
    <source>
        <dbReference type="Pfam" id="PF06580"/>
    </source>
</evidence>
<feature type="transmembrane region" description="Helical" evidence="1">
    <location>
        <begin position="94"/>
        <end position="114"/>
    </location>
</feature>
<dbReference type="KEGG" id="rgu:A4W93_20230"/>
<keyword evidence="1" id="KW-1133">Transmembrane helix</keyword>
<keyword evidence="3" id="KW-0808">Transferase</keyword>
<organism evidence="3 4">
    <name type="scientific">Piscinibacter gummiphilus</name>
    <dbReference type="NCBI Taxonomy" id="946333"/>
    <lineage>
        <taxon>Bacteria</taxon>
        <taxon>Pseudomonadati</taxon>
        <taxon>Pseudomonadota</taxon>
        <taxon>Betaproteobacteria</taxon>
        <taxon>Burkholderiales</taxon>
        <taxon>Sphaerotilaceae</taxon>
        <taxon>Piscinibacter</taxon>
    </lineage>
</organism>
<dbReference type="InterPro" id="IPR010559">
    <property type="entry name" value="Sig_transdc_His_kin_internal"/>
</dbReference>
<dbReference type="SUPFAM" id="SSF55874">
    <property type="entry name" value="ATPase domain of HSP90 chaperone/DNA topoisomerase II/histidine kinase"/>
    <property type="match status" value="1"/>
</dbReference>
<dbReference type="AlphaFoldDB" id="A0A1W6LI73"/>
<dbReference type="STRING" id="946333.A4W93_20230"/>
<proteinExistence type="predicted"/>
<dbReference type="InterPro" id="IPR036890">
    <property type="entry name" value="HATPase_C_sf"/>
</dbReference>
<feature type="transmembrane region" description="Helical" evidence="1">
    <location>
        <begin position="30"/>
        <end position="52"/>
    </location>
</feature>
<gene>
    <name evidence="3" type="ORF">A4W93_20230</name>
</gene>
<sequence length="313" mass="34119">MLLRAVLFVHGVLAVGVAFGPKSIDAWLNRFAIGAGLALPATLAWLVVACLLKRQLGRLVPWLQWVAAVALGAACGAGAYVLQDAGSLDLLGGIHWPGPTAAGGALAAALFYWLTLRARARLPAHVEARLAELQSRIRPHFLFNTLNTAIALARLDPARTETLLEDLAELFRVALNDSGEAVTLSEEVALAQRYLAIEQVRFGDRLKVTWELDEDAGQARVPPLLLQPLVENAVRHGVEPAPEGGQIRIRTRVKRAHAVIIIVNTMPGKPSRPGNGIALRNVRERLRLMHDVTAQFEVRADNQFFRVQMVVPL</sequence>
<dbReference type="PANTHER" id="PTHR34220">
    <property type="entry name" value="SENSOR HISTIDINE KINASE YPDA"/>
    <property type="match status" value="1"/>
</dbReference>
<keyword evidence="1" id="KW-0812">Transmembrane</keyword>